<dbReference type="Pfam" id="PF01485">
    <property type="entry name" value="IBR"/>
    <property type="match status" value="2"/>
</dbReference>
<dbReference type="SMART" id="SM00647">
    <property type="entry name" value="IBR"/>
    <property type="match status" value="2"/>
</dbReference>
<evidence type="ECO:0000256" key="1">
    <source>
        <dbReference type="ARBA" id="ARBA00001798"/>
    </source>
</evidence>
<feature type="region of interest" description="Disordered" evidence="10">
    <location>
        <begin position="248"/>
        <end position="334"/>
    </location>
</feature>
<dbReference type="GO" id="GO:0016567">
    <property type="term" value="P:protein ubiquitination"/>
    <property type="evidence" value="ECO:0007669"/>
    <property type="project" value="InterPro"/>
</dbReference>
<dbReference type="PANTHER" id="PTHR11685">
    <property type="entry name" value="RBR FAMILY RING FINGER AND IBR DOMAIN-CONTAINING"/>
    <property type="match status" value="1"/>
</dbReference>
<evidence type="ECO:0000256" key="10">
    <source>
        <dbReference type="SAM" id="MobiDB-lite"/>
    </source>
</evidence>
<feature type="domain" description="RING-type" evidence="11">
    <location>
        <begin position="34"/>
        <end position="82"/>
    </location>
</feature>
<evidence type="ECO:0000313" key="13">
    <source>
        <dbReference type="EMBL" id="ARF11513.1"/>
    </source>
</evidence>
<evidence type="ECO:0000256" key="7">
    <source>
        <dbReference type="ARBA" id="ARBA00022786"/>
    </source>
</evidence>
<dbReference type="GO" id="GO:0061630">
    <property type="term" value="F:ubiquitin protein ligase activity"/>
    <property type="evidence" value="ECO:0007669"/>
    <property type="project" value="UniProtKB-EC"/>
</dbReference>
<keyword evidence="4" id="KW-0479">Metal-binding</keyword>
<keyword evidence="7" id="KW-0833">Ubl conjugation pathway</keyword>
<evidence type="ECO:0000256" key="5">
    <source>
        <dbReference type="ARBA" id="ARBA00022737"/>
    </source>
</evidence>
<dbReference type="InterPro" id="IPR001841">
    <property type="entry name" value="Znf_RING"/>
</dbReference>
<dbReference type="Gene3D" id="3.30.40.10">
    <property type="entry name" value="Zinc/RING finger domain, C3HC4 (zinc finger)"/>
    <property type="match status" value="1"/>
</dbReference>
<dbReference type="PROSITE" id="PS00518">
    <property type="entry name" value="ZF_RING_1"/>
    <property type="match status" value="1"/>
</dbReference>
<feature type="compositionally biased region" description="Low complexity" evidence="10">
    <location>
        <begin position="253"/>
        <end position="325"/>
    </location>
</feature>
<dbReference type="GO" id="GO:0008270">
    <property type="term" value="F:zinc ion binding"/>
    <property type="evidence" value="ECO:0007669"/>
    <property type="project" value="UniProtKB-KW"/>
</dbReference>
<comment type="catalytic activity">
    <reaction evidence="1">
        <text>[E2 ubiquitin-conjugating enzyme]-S-ubiquitinyl-L-cysteine + [acceptor protein]-L-lysine = [E2 ubiquitin-conjugating enzyme]-L-cysteine + [acceptor protein]-N(6)-ubiquitinyl-L-lysine.</text>
        <dbReference type="EC" id="2.3.2.31"/>
    </reaction>
</comment>
<keyword evidence="3" id="KW-0808">Transferase</keyword>
<organism evidence="13">
    <name type="scientific">Klosneuvirus KNV1</name>
    <dbReference type="NCBI Taxonomy" id="1977640"/>
    <lineage>
        <taxon>Viruses</taxon>
        <taxon>Varidnaviria</taxon>
        <taxon>Bamfordvirae</taxon>
        <taxon>Nucleocytoviricota</taxon>
        <taxon>Megaviricetes</taxon>
        <taxon>Imitervirales</taxon>
        <taxon>Mimiviridae</taxon>
        <taxon>Klosneuvirinae</taxon>
        <taxon>Klosneuvirus</taxon>
    </lineage>
</organism>
<dbReference type="SUPFAM" id="SSF57850">
    <property type="entry name" value="RING/U-box"/>
    <property type="match status" value="2"/>
</dbReference>
<dbReference type="InterPro" id="IPR031127">
    <property type="entry name" value="E3_UB_ligase_RBR"/>
</dbReference>
<dbReference type="EC" id="2.3.2.31" evidence="2"/>
<evidence type="ECO:0000259" key="11">
    <source>
        <dbReference type="PROSITE" id="PS50089"/>
    </source>
</evidence>
<evidence type="ECO:0000256" key="4">
    <source>
        <dbReference type="ARBA" id="ARBA00022723"/>
    </source>
</evidence>
<reference evidence="13" key="1">
    <citation type="journal article" date="2017" name="Science">
        <title>Giant viruses with an expanded complement of translation system components.</title>
        <authorList>
            <person name="Schulz F."/>
            <person name="Yutin N."/>
            <person name="Ivanova N.N."/>
            <person name="Ortega D.R."/>
            <person name="Lee T.K."/>
            <person name="Vierheilig J."/>
            <person name="Daims H."/>
            <person name="Horn M."/>
            <person name="Wagner M."/>
            <person name="Jensen G.J."/>
            <person name="Kyrpides N.C."/>
            <person name="Koonin E.V."/>
            <person name="Woyke T."/>
        </authorList>
    </citation>
    <scope>NUCLEOTIDE SEQUENCE</scope>
    <source>
        <strain evidence="13">KNV1</strain>
    </source>
</reference>
<accession>A0A1V0SIG5</accession>
<dbReference type="InterPro" id="IPR017907">
    <property type="entry name" value="Znf_RING_CS"/>
</dbReference>
<dbReference type="Gene3D" id="1.20.120.1750">
    <property type="match status" value="1"/>
</dbReference>
<gene>
    <name evidence="13" type="ORF">Klosneuvirus_1_370</name>
</gene>
<dbReference type="EMBL" id="KY684108">
    <property type="protein sequence ID" value="ARF11513.1"/>
    <property type="molecule type" value="Genomic_DNA"/>
</dbReference>
<dbReference type="InterPro" id="IPR044066">
    <property type="entry name" value="TRIAD_supradom"/>
</dbReference>
<evidence type="ECO:0000256" key="8">
    <source>
        <dbReference type="ARBA" id="ARBA00022833"/>
    </source>
</evidence>
<evidence type="ECO:0000256" key="3">
    <source>
        <dbReference type="ARBA" id="ARBA00022679"/>
    </source>
</evidence>
<dbReference type="InterPro" id="IPR013083">
    <property type="entry name" value="Znf_RING/FYVE/PHD"/>
</dbReference>
<dbReference type="InterPro" id="IPR018957">
    <property type="entry name" value="Znf_C3HC4_RING-type"/>
</dbReference>
<keyword evidence="6 9" id="KW-0863">Zinc-finger</keyword>
<evidence type="ECO:0000259" key="12">
    <source>
        <dbReference type="PROSITE" id="PS51873"/>
    </source>
</evidence>
<dbReference type="PROSITE" id="PS50089">
    <property type="entry name" value="ZF_RING_2"/>
    <property type="match status" value="1"/>
</dbReference>
<proteinExistence type="predicted"/>
<keyword evidence="5" id="KW-0677">Repeat</keyword>
<dbReference type="PROSITE" id="PS51873">
    <property type="entry name" value="TRIAD"/>
    <property type="match status" value="1"/>
</dbReference>
<sequence>MDIKLSLFKRENELLKLLVGQLITDIELTNVSNCQICLDPIKPNNLILITNCKHFYCKKCLDTYILSNIKNRIIDMKCPNPKCSNKLDYQFILGRIRKHKNTIKLYETILLDKCIQESTDMVYCPKKECSKIAIKGCNTKQVNCGYCFNQFCSVCIKPYNDDHKCRNADLAVHVPDDLKEMFINKDNNMKICPGCKAIVIKKDGCNTMKCSSCMILFCWKCLMTDNDIIKNRREHNCGEYYGWDNNNDEDGSYESGSDNSGSDESGSDNSGSDESGSDNSGSYESGSDNSGSDESGSDNSGSDNSGSDESGSDNSGSDESGSDNSGSDEDDSSE</sequence>
<dbReference type="Pfam" id="PF00097">
    <property type="entry name" value="zf-C3HC4"/>
    <property type="match status" value="1"/>
</dbReference>
<feature type="domain" description="RING-type" evidence="12">
    <location>
        <begin position="30"/>
        <end position="241"/>
    </location>
</feature>
<name>A0A1V0SIG5_9VIRU</name>
<keyword evidence="8" id="KW-0862">Zinc</keyword>
<evidence type="ECO:0000256" key="6">
    <source>
        <dbReference type="ARBA" id="ARBA00022771"/>
    </source>
</evidence>
<evidence type="ECO:0000256" key="2">
    <source>
        <dbReference type="ARBA" id="ARBA00012251"/>
    </source>
</evidence>
<dbReference type="InterPro" id="IPR002867">
    <property type="entry name" value="IBR_dom"/>
</dbReference>
<protein>
    <recommendedName>
        <fullName evidence="2">RBR-type E3 ubiquitin transferase</fullName>
        <ecNumber evidence="2">2.3.2.31</ecNumber>
    </recommendedName>
</protein>
<evidence type="ECO:0000256" key="9">
    <source>
        <dbReference type="PROSITE-ProRule" id="PRU00175"/>
    </source>
</evidence>